<dbReference type="Proteomes" id="UP000758856">
    <property type="component" value="Unassembled WGS sequence"/>
</dbReference>
<name>A0A9W6MTV2_9HYPH</name>
<comment type="caution">
    <text evidence="1">The sequence shown here is derived from an EMBL/GenBank/DDBJ whole genome shotgun (WGS) entry which is preliminary data.</text>
</comment>
<evidence type="ECO:0000313" key="2">
    <source>
        <dbReference type="EMBL" id="MBM7853010.1"/>
    </source>
</evidence>
<protein>
    <submittedName>
        <fullName evidence="1">Uncharacterized protein</fullName>
    </submittedName>
</protein>
<reference evidence="2 3" key="2">
    <citation type="submission" date="2021-01" db="EMBL/GenBank/DDBJ databases">
        <title>Genomic Encyclopedia of Type Strains, Phase IV (KMG-IV): sequencing the most valuable type-strain genomes for metagenomic binning, comparative biology and taxonomic classification.</title>
        <authorList>
            <person name="Goeker M."/>
        </authorList>
    </citation>
    <scope>NUCLEOTIDE SEQUENCE [LARGE SCALE GENOMIC DNA]</scope>
    <source>
        <strain evidence="2 3">DSM 6130</strain>
    </source>
</reference>
<gene>
    <name evidence="1" type="ORF">GCM10008170_37980</name>
    <name evidence="2" type="ORF">JOD31_003261</name>
</gene>
<organism evidence="1 4">
    <name type="scientific">Methylopila capsulata</name>
    <dbReference type="NCBI Taxonomy" id="61654"/>
    <lineage>
        <taxon>Bacteria</taxon>
        <taxon>Pseudomonadati</taxon>
        <taxon>Pseudomonadota</taxon>
        <taxon>Alphaproteobacteria</taxon>
        <taxon>Hyphomicrobiales</taxon>
        <taxon>Methylopilaceae</taxon>
        <taxon>Methylopila</taxon>
    </lineage>
</organism>
<keyword evidence="3" id="KW-1185">Reference proteome</keyword>
<dbReference type="EMBL" id="JAFBCY010000004">
    <property type="protein sequence ID" value="MBM7853010.1"/>
    <property type="molecule type" value="Genomic_DNA"/>
</dbReference>
<evidence type="ECO:0000313" key="4">
    <source>
        <dbReference type="Proteomes" id="UP001143400"/>
    </source>
</evidence>
<dbReference type="Proteomes" id="UP001143400">
    <property type="component" value="Unassembled WGS sequence"/>
</dbReference>
<dbReference type="RefSeq" id="WP_204951478.1">
    <property type="nucleotide sequence ID" value="NZ_BSFF01000010.1"/>
</dbReference>
<evidence type="ECO:0000313" key="1">
    <source>
        <dbReference type="EMBL" id="GLK57778.1"/>
    </source>
</evidence>
<reference evidence="1" key="1">
    <citation type="journal article" date="2014" name="Int. J. Syst. Evol. Microbiol.">
        <title>Complete genome sequence of Corynebacterium casei LMG S-19264T (=DSM 44701T), isolated from a smear-ripened cheese.</title>
        <authorList>
            <consortium name="US DOE Joint Genome Institute (JGI-PGF)"/>
            <person name="Walter F."/>
            <person name="Albersmeier A."/>
            <person name="Kalinowski J."/>
            <person name="Ruckert C."/>
        </authorList>
    </citation>
    <scope>NUCLEOTIDE SEQUENCE</scope>
    <source>
        <strain evidence="1">VKM B-1606</strain>
    </source>
</reference>
<accession>A0A9W6MTV2</accession>
<evidence type="ECO:0000313" key="3">
    <source>
        <dbReference type="Proteomes" id="UP000758856"/>
    </source>
</evidence>
<reference evidence="1" key="3">
    <citation type="submission" date="2023-01" db="EMBL/GenBank/DDBJ databases">
        <authorList>
            <person name="Sun Q."/>
            <person name="Evtushenko L."/>
        </authorList>
    </citation>
    <scope>NUCLEOTIDE SEQUENCE</scope>
    <source>
        <strain evidence="1">VKM B-1606</strain>
    </source>
</reference>
<sequence>MPHEPLTPETARAIAALGGLAIDAESGERVARSVSAVTAAAAGFQDALGFEDQPSDFARLRRTIAAAARSAGGFHD</sequence>
<proteinExistence type="predicted"/>
<dbReference type="EMBL" id="BSFF01000010">
    <property type="protein sequence ID" value="GLK57778.1"/>
    <property type="molecule type" value="Genomic_DNA"/>
</dbReference>
<dbReference type="AlphaFoldDB" id="A0A9W6MTV2"/>